<gene>
    <name evidence="1" type="ORF">JMJ35_004847</name>
</gene>
<dbReference type="AlphaFoldDB" id="A0AA39R0Z9"/>
<dbReference type="Pfam" id="PF13489">
    <property type="entry name" value="Methyltransf_23"/>
    <property type="match status" value="1"/>
</dbReference>
<organism evidence="1 2">
    <name type="scientific">Cladonia borealis</name>
    <dbReference type="NCBI Taxonomy" id="184061"/>
    <lineage>
        <taxon>Eukaryota</taxon>
        <taxon>Fungi</taxon>
        <taxon>Dikarya</taxon>
        <taxon>Ascomycota</taxon>
        <taxon>Pezizomycotina</taxon>
        <taxon>Lecanoromycetes</taxon>
        <taxon>OSLEUM clade</taxon>
        <taxon>Lecanoromycetidae</taxon>
        <taxon>Lecanorales</taxon>
        <taxon>Lecanorineae</taxon>
        <taxon>Cladoniaceae</taxon>
        <taxon>Cladonia</taxon>
    </lineage>
</organism>
<keyword evidence="2" id="KW-1185">Reference proteome</keyword>
<dbReference type="EMBL" id="JAFEKC020000009">
    <property type="protein sequence ID" value="KAK0512830.1"/>
    <property type="molecule type" value="Genomic_DNA"/>
</dbReference>
<dbReference type="InterPro" id="IPR029063">
    <property type="entry name" value="SAM-dependent_MTases_sf"/>
</dbReference>
<dbReference type="GO" id="GO:0008168">
    <property type="term" value="F:methyltransferase activity"/>
    <property type="evidence" value="ECO:0007669"/>
    <property type="project" value="TreeGrafter"/>
</dbReference>
<dbReference type="PANTHER" id="PTHR43591:SF10">
    <property type="entry name" value="ABC TRANSMEMBRANE TYPE-1 DOMAIN-CONTAINING PROTEIN-RELATED"/>
    <property type="match status" value="1"/>
</dbReference>
<dbReference type="Gene3D" id="3.40.50.150">
    <property type="entry name" value="Vaccinia Virus protein VP39"/>
    <property type="match status" value="1"/>
</dbReference>
<proteinExistence type="predicted"/>
<reference evidence="1" key="1">
    <citation type="submission" date="2023-03" db="EMBL/GenBank/DDBJ databases">
        <title>Complete genome of Cladonia borealis.</title>
        <authorList>
            <person name="Park H."/>
        </authorList>
    </citation>
    <scope>NUCLEOTIDE SEQUENCE</scope>
    <source>
        <strain evidence="1">ANT050790</strain>
    </source>
</reference>
<evidence type="ECO:0000313" key="1">
    <source>
        <dbReference type="EMBL" id="KAK0512830.1"/>
    </source>
</evidence>
<dbReference type="CDD" id="cd02440">
    <property type="entry name" value="AdoMet_MTases"/>
    <property type="match status" value="1"/>
</dbReference>
<dbReference type="Proteomes" id="UP001166286">
    <property type="component" value="Unassembled WGS sequence"/>
</dbReference>
<protein>
    <recommendedName>
        <fullName evidence="3">S-adenosyl-L-methionine-dependent methyltransferase</fullName>
    </recommendedName>
</protein>
<dbReference type="PANTHER" id="PTHR43591">
    <property type="entry name" value="METHYLTRANSFERASE"/>
    <property type="match status" value="1"/>
</dbReference>
<accession>A0AA39R0Z9</accession>
<comment type="caution">
    <text evidence="1">The sequence shown here is derived from an EMBL/GenBank/DDBJ whole genome shotgun (WGS) entry which is preliminary data.</text>
</comment>
<sequence>MAASTQPGEIVVEPNLEATNYDEEPDSAYGDEVGSYTTSLASNVTDYKVENNRRYHAYKEGSYVLPNDEKESDRLDIMHKLTEVTLRGKLNLAPIPKDPQRILDIGTGTGIWAIEMGDKYPKAEILGNDLSPIQPRWVPPNVRFEVDDVENEWTYHQKFDYIHCRFMAFAIRDWPKLIRQCFENTIPGGYVECIDLDIEVTSPDGTFTPDRAFYKFNREFLKISKATGMEPCPGPFLEGWMKETGFEDVIAHKFVWPVGTWPADKHLKEIGAWNYLQVQEGLEAFWYALFTRQLGYSREEVDVLCAKVRAEMKDPKMHAMFHIYVSYGKKPGTK</sequence>
<name>A0AA39R0Z9_9LECA</name>
<evidence type="ECO:0000313" key="2">
    <source>
        <dbReference type="Proteomes" id="UP001166286"/>
    </source>
</evidence>
<evidence type="ECO:0008006" key="3">
    <source>
        <dbReference type="Google" id="ProtNLM"/>
    </source>
</evidence>
<dbReference type="SUPFAM" id="SSF53335">
    <property type="entry name" value="S-adenosyl-L-methionine-dependent methyltransferases"/>
    <property type="match status" value="1"/>
</dbReference>